<feature type="binding site" evidence="17">
    <location>
        <position position="151"/>
    </location>
    <ligand>
        <name>Zn(2+)</name>
        <dbReference type="ChEBI" id="CHEBI:29105"/>
        <label>1</label>
    </ligand>
</feature>
<evidence type="ECO:0000256" key="2">
    <source>
        <dbReference type="ARBA" id="ARBA00010370"/>
    </source>
</evidence>
<dbReference type="PROSITE" id="PS00546">
    <property type="entry name" value="CYSTEINE_SWITCH"/>
    <property type="match status" value="1"/>
</dbReference>
<feature type="binding site" evidence="17">
    <location>
        <position position="126"/>
    </location>
    <ligand>
        <name>Ca(2+)</name>
        <dbReference type="ChEBI" id="CHEBI:29108"/>
        <label>2</label>
    </ligand>
</feature>
<evidence type="ECO:0000256" key="14">
    <source>
        <dbReference type="ARBA" id="ARBA00023157"/>
    </source>
</evidence>
<organism evidence="21 22">
    <name type="scientific">Neogobius melanostomus</name>
    <name type="common">round goby</name>
    <dbReference type="NCBI Taxonomy" id="47308"/>
    <lineage>
        <taxon>Eukaryota</taxon>
        <taxon>Metazoa</taxon>
        <taxon>Chordata</taxon>
        <taxon>Craniata</taxon>
        <taxon>Vertebrata</taxon>
        <taxon>Euteleostomi</taxon>
        <taxon>Actinopterygii</taxon>
        <taxon>Neopterygii</taxon>
        <taxon>Teleostei</taxon>
        <taxon>Neoteleostei</taxon>
        <taxon>Acanthomorphata</taxon>
        <taxon>Gobiaria</taxon>
        <taxon>Gobiiformes</taxon>
        <taxon>Gobioidei</taxon>
        <taxon>Gobiidae</taxon>
        <taxon>Benthophilinae</taxon>
        <taxon>Neogobiini</taxon>
        <taxon>Neogobius</taxon>
    </lineage>
</organism>
<dbReference type="PROSITE" id="PS51642">
    <property type="entry name" value="HEMOPEXIN_2"/>
    <property type="match status" value="2"/>
</dbReference>
<sequence length="409" mass="45898">AIHEGFLYLFCGFCVEEPTGRGKRSDTTFTSKVKDMQIFFGLNVTGSLDSETLDVMKSPRCGVPDVEDYSNIQGTRWNKNQLSYNIGRYTRDLPRGTVDSVIDSAFSVWSSVSSIKFFRSHSPNADIIIEFVTYAHGDLYPFDGPGRTLAHAFGPGPGVGGDTHFDDAEQWTEGPNGFNLQIVAAHEIGHALGLRHSGHPDSLMYPNYRRSRPANLLSREDITNINTLYSTFTPYFLHLKNNKCAPDMSFDAVSTVGEATFFFRGHQSDIKEGPISNFMPKIETSIDAAFWVPRRNTAYLIHESMFWTVKGSTVREKPRALSHFGFPAWVQEVDAAVHIVKTGRTLFFMHDIYWRYGQSVSLMDFGYPKYIYEDFPGLNTTETMNAAFHKEGKAASVLSIRIFCTAAAC</sequence>
<comment type="cofactor">
    <cofactor evidence="17">
        <name>Ca(2+)</name>
        <dbReference type="ChEBI" id="CHEBI:29108"/>
    </cofactor>
    <text evidence="17">Can bind about 5 Ca(2+) ions per subunit.</text>
</comment>
<feature type="binding site" evidence="17">
    <location>
        <position position="169"/>
    </location>
    <ligand>
        <name>Ca(2+)</name>
        <dbReference type="ChEBI" id="CHEBI:29108"/>
        <label>3</label>
    </ligand>
</feature>
<feature type="binding site" evidence="17">
    <location>
        <position position="204"/>
    </location>
    <ligand>
        <name>Zn(2+)</name>
        <dbReference type="ChEBI" id="CHEBI:29105"/>
        <label>2</label>
        <note>catalytic</note>
    </ligand>
</feature>
<dbReference type="PANTHER" id="PTHR10201">
    <property type="entry name" value="MATRIX METALLOPROTEINASE"/>
    <property type="match status" value="1"/>
</dbReference>
<feature type="binding site" evidence="17">
    <location>
        <position position="251"/>
    </location>
    <ligand>
        <name>Ca(2+)</name>
        <dbReference type="ChEBI" id="CHEBI:29108"/>
        <label>4</label>
    </ligand>
</feature>
<feature type="binding site" evidence="17">
    <location>
        <position position="287"/>
    </location>
    <ligand>
        <name>Ca(2+)</name>
        <dbReference type="ChEBI" id="CHEBI:29108"/>
        <label>4</label>
    </ligand>
</feature>
<dbReference type="PRINTS" id="PR00138">
    <property type="entry name" value="MATRIXIN"/>
</dbReference>
<dbReference type="Gene3D" id="3.40.390.10">
    <property type="entry name" value="Collagenase (Catalytic Domain)"/>
    <property type="match status" value="1"/>
</dbReference>
<keyword evidence="14" id="KW-1015">Disulfide bond</keyword>
<keyword evidence="7" id="KW-0732">Signal</keyword>
<evidence type="ECO:0000256" key="9">
    <source>
        <dbReference type="ARBA" id="ARBA00022801"/>
    </source>
</evidence>
<reference evidence="21" key="1">
    <citation type="submission" date="2025-08" db="UniProtKB">
        <authorList>
            <consortium name="Ensembl"/>
        </authorList>
    </citation>
    <scope>IDENTIFICATION</scope>
</reference>
<feature type="active site" evidence="15">
    <location>
        <position position="187"/>
    </location>
</feature>
<dbReference type="InterPro" id="IPR024079">
    <property type="entry name" value="MetalloPept_cat_dom_sf"/>
</dbReference>
<evidence type="ECO:0000256" key="18">
    <source>
        <dbReference type="PIRSR" id="PIRSR621190-5"/>
    </source>
</evidence>
<evidence type="ECO:0000256" key="1">
    <source>
        <dbReference type="ARBA" id="ARBA00004498"/>
    </source>
</evidence>
<dbReference type="SUPFAM" id="SSF47090">
    <property type="entry name" value="PGBD-like"/>
    <property type="match status" value="1"/>
</dbReference>
<feature type="binding site" evidence="17">
    <location>
        <position position="136"/>
    </location>
    <ligand>
        <name>Zn(2+)</name>
        <dbReference type="ChEBI" id="CHEBI:29105"/>
        <label>1</label>
    </ligand>
</feature>
<keyword evidence="9" id="KW-0378">Hydrolase</keyword>
<keyword evidence="22" id="KW-1185">Reference proteome</keyword>
<feature type="binding site" evidence="17">
    <location>
        <position position="138"/>
    </location>
    <ligand>
        <name>Zn(2+)</name>
        <dbReference type="ChEBI" id="CHEBI:29105"/>
        <label>1</label>
    </ligand>
</feature>
<dbReference type="GO" id="GO:0008270">
    <property type="term" value="F:zinc ion binding"/>
    <property type="evidence" value="ECO:0007669"/>
    <property type="project" value="InterPro"/>
</dbReference>
<dbReference type="InterPro" id="IPR018487">
    <property type="entry name" value="Hemopexin-like_repeat"/>
</dbReference>
<evidence type="ECO:0000313" key="21">
    <source>
        <dbReference type="Ensembl" id="ENSNMLP00000014881.1"/>
    </source>
</evidence>
<dbReference type="InterPro" id="IPR021190">
    <property type="entry name" value="Pept_M10A"/>
</dbReference>
<evidence type="ECO:0000256" key="4">
    <source>
        <dbReference type="ARBA" id="ARBA00022530"/>
    </source>
</evidence>
<evidence type="ECO:0000256" key="16">
    <source>
        <dbReference type="PIRSR" id="PIRSR001191-2"/>
    </source>
</evidence>
<accession>A0A8C6T3L9</accession>
<feature type="binding site" evidence="16">
    <location>
        <position position="190"/>
    </location>
    <ligand>
        <name>Zn(2+)</name>
        <dbReference type="ChEBI" id="CHEBI:29105"/>
        <label>2</label>
        <note>catalytic</note>
    </ligand>
</feature>
<evidence type="ECO:0000256" key="15">
    <source>
        <dbReference type="PIRSR" id="PIRSR001191-1"/>
    </source>
</evidence>
<dbReference type="GO" id="GO:0030198">
    <property type="term" value="P:extracellular matrix organization"/>
    <property type="evidence" value="ECO:0007669"/>
    <property type="project" value="TreeGrafter"/>
</dbReference>
<feature type="repeat" description="Hemopexin" evidence="19">
    <location>
        <begin position="330"/>
        <end position="378"/>
    </location>
</feature>
<dbReference type="SMART" id="SM00235">
    <property type="entry name" value="ZnMc"/>
    <property type="match status" value="1"/>
</dbReference>
<dbReference type="PANTHER" id="PTHR10201:SF306">
    <property type="entry name" value="MATRILYSIN-LIKE"/>
    <property type="match status" value="1"/>
</dbReference>
<dbReference type="SMART" id="SM00120">
    <property type="entry name" value="HX"/>
    <property type="match status" value="2"/>
</dbReference>
<keyword evidence="3" id="KW-0964">Secreted</keyword>
<keyword evidence="6 16" id="KW-0479">Metal-binding</keyword>
<dbReference type="GO" id="GO:0004222">
    <property type="term" value="F:metalloendopeptidase activity"/>
    <property type="evidence" value="ECO:0007669"/>
    <property type="project" value="InterPro"/>
</dbReference>
<feature type="binding site" evidence="17">
    <location>
        <position position="166"/>
    </location>
    <ligand>
        <name>Ca(2+)</name>
        <dbReference type="ChEBI" id="CHEBI:29108"/>
        <label>3</label>
    </ligand>
</feature>
<dbReference type="PIRSF" id="PIRSF001191">
    <property type="entry name" value="Peptidase_M10A_matrix"/>
    <property type="match status" value="1"/>
</dbReference>
<evidence type="ECO:0000256" key="17">
    <source>
        <dbReference type="PIRSR" id="PIRSR621190-2"/>
    </source>
</evidence>
<feature type="binding site" evidence="17">
    <location>
        <position position="167"/>
    </location>
    <ligand>
        <name>Ca(2+)</name>
        <dbReference type="ChEBI" id="CHEBI:29108"/>
        <label>1</label>
    </ligand>
</feature>
<feature type="binding site" evidence="16">
    <location>
        <position position="186"/>
    </location>
    <ligand>
        <name>Zn(2+)</name>
        <dbReference type="ChEBI" id="CHEBI:29105"/>
        <label>2</label>
        <note>catalytic</note>
    </ligand>
</feature>
<feature type="domain" description="Peptidase metallopeptidase" evidence="20">
    <location>
        <begin position="73"/>
        <end position="231"/>
    </location>
</feature>
<dbReference type="InterPro" id="IPR002477">
    <property type="entry name" value="Peptidoglycan-bd-like"/>
</dbReference>
<feature type="binding site" evidence="17">
    <location>
        <position position="164"/>
    </location>
    <ligand>
        <name>Zn(2+)</name>
        <dbReference type="ChEBI" id="CHEBI:29105"/>
        <label>1</label>
    </ligand>
</feature>
<keyword evidence="12" id="KW-0482">Metalloprotease</keyword>
<comment type="cofactor">
    <cofactor evidence="17">
        <name>Zn(2+)</name>
        <dbReference type="ChEBI" id="CHEBI:29105"/>
    </cofactor>
    <text evidence="17">Binds 2 Zn(2+) ions per subunit.</text>
</comment>
<keyword evidence="4" id="KW-0272">Extracellular matrix</keyword>
<dbReference type="InterPro" id="IPR033739">
    <property type="entry name" value="M10A_MMP"/>
</dbReference>
<dbReference type="GO" id="GO:0006508">
    <property type="term" value="P:proteolysis"/>
    <property type="evidence" value="ECO:0007669"/>
    <property type="project" value="UniProtKB-KW"/>
</dbReference>
<feature type="short sequence motif" description="Cysteine switch" evidence="18">
    <location>
        <begin position="59"/>
        <end position="66"/>
    </location>
</feature>
<comment type="subcellular location">
    <subcellularLocation>
        <location evidence="1">Secreted</location>
        <location evidence="1">Extracellular space</location>
        <location evidence="1">Extracellular matrix</location>
    </subcellularLocation>
</comment>
<evidence type="ECO:0000256" key="13">
    <source>
        <dbReference type="ARBA" id="ARBA00023145"/>
    </source>
</evidence>
<evidence type="ECO:0000256" key="6">
    <source>
        <dbReference type="ARBA" id="ARBA00022723"/>
    </source>
</evidence>
<feature type="binding site" evidence="17">
    <location>
        <position position="144"/>
    </location>
    <ligand>
        <name>Ca(2+)</name>
        <dbReference type="ChEBI" id="CHEBI:29108"/>
        <label>3</label>
    </ligand>
</feature>
<feature type="binding site" evidence="16">
    <location>
        <position position="196"/>
    </location>
    <ligand>
        <name>Zn(2+)</name>
        <dbReference type="ChEBI" id="CHEBI:29105"/>
        <label>2</label>
        <note>catalytic</note>
    </ligand>
</feature>
<dbReference type="GO" id="GO:0031012">
    <property type="term" value="C:extracellular matrix"/>
    <property type="evidence" value="ECO:0007669"/>
    <property type="project" value="InterPro"/>
</dbReference>
<evidence type="ECO:0000259" key="20">
    <source>
        <dbReference type="SMART" id="SM00235"/>
    </source>
</evidence>
<dbReference type="InterPro" id="IPR006026">
    <property type="entry name" value="Peptidase_Metallo"/>
</dbReference>
<feature type="binding site" description="in inhibited form" evidence="17">
    <location>
        <position position="61"/>
    </location>
    <ligand>
        <name>Zn(2+)</name>
        <dbReference type="ChEBI" id="CHEBI:29105"/>
        <label>2</label>
        <note>catalytic</note>
    </ligand>
</feature>
<keyword evidence="8" id="KW-0677">Repeat</keyword>
<dbReference type="SUPFAM" id="SSF55486">
    <property type="entry name" value="Metalloproteases ('zincins'), catalytic domain"/>
    <property type="match status" value="1"/>
</dbReference>
<feature type="binding site" evidence="17">
    <location>
        <position position="162"/>
    </location>
    <ligand>
        <name>Ca(2+)</name>
        <dbReference type="ChEBI" id="CHEBI:29108"/>
        <label>2</label>
    </ligand>
</feature>
<proteinExistence type="inferred from homology"/>
<dbReference type="Pfam" id="PF00413">
    <property type="entry name" value="Peptidase_M10"/>
    <property type="match status" value="1"/>
</dbReference>
<evidence type="ECO:0000256" key="12">
    <source>
        <dbReference type="ARBA" id="ARBA00023049"/>
    </source>
</evidence>
<keyword evidence="5" id="KW-0645">Protease</keyword>
<dbReference type="InterPro" id="IPR036375">
    <property type="entry name" value="Hemopexin-like_dom_sf"/>
</dbReference>
<feature type="binding site" evidence="17">
    <location>
        <position position="169"/>
    </location>
    <ligand>
        <name>Ca(2+)</name>
        <dbReference type="ChEBI" id="CHEBI:29108"/>
        <label>1</label>
    </ligand>
</feature>
<comment type="similarity">
    <text evidence="2">Belongs to the peptidase M10A family.</text>
</comment>
<evidence type="ECO:0000256" key="7">
    <source>
        <dbReference type="ARBA" id="ARBA00022729"/>
    </source>
</evidence>
<dbReference type="InterPro" id="IPR036365">
    <property type="entry name" value="PGBD-like_sf"/>
</dbReference>
<dbReference type="FunFam" id="2.110.10.10:FF:000002">
    <property type="entry name" value="Matrix metallopeptidase 3"/>
    <property type="match status" value="1"/>
</dbReference>
<keyword evidence="11 17" id="KW-0106">Calcium</keyword>
<name>A0A8C6T3L9_9GOBI</name>
<dbReference type="Gene3D" id="2.110.10.10">
    <property type="entry name" value="Hemopexin-like domain"/>
    <property type="match status" value="1"/>
</dbReference>
<evidence type="ECO:0000256" key="8">
    <source>
        <dbReference type="ARBA" id="ARBA00022737"/>
    </source>
</evidence>
<evidence type="ECO:0000256" key="10">
    <source>
        <dbReference type="ARBA" id="ARBA00022833"/>
    </source>
</evidence>
<protein>
    <submittedName>
        <fullName evidence="21">Matrix metallopeptidase 20b (enamelysin)</fullName>
    </submittedName>
</protein>
<dbReference type="GO" id="GO:0030574">
    <property type="term" value="P:collagen catabolic process"/>
    <property type="evidence" value="ECO:0007669"/>
    <property type="project" value="TreeGrafter"/>
</dbReference>
<feature type="binding site" evidence="17">
    <location>
        <position position="92"/>
    </location>
    <ligand>
        <name>Ca(2+)</name>
        <dbReference type="ChEBI" id="CHEBI:29108"/>
        <label>1</label>
    </ligand>
</feature>
<evidence type="ECO:0000256" key="11">
    <source>
        <dbReference type="ARBA" id="ARBA00022837"/>
    </source>
</evidence>
<reference evidence="21" key="2">
    <citation type="submission" date="2025-09" db="UniProtKB">
        <authorList>
            <consortium name="Ensembl"/>
        </authorList>
    </citation>
    <scope>IDENTIFICATION</scope>
</reference>
<feature type="binding site" evidence="17">
    <location>
        <position position="289"/>
    </location>
    <ligand>
        <name>Ca(2+)</name>
        <dbReference type="ChEBI" id="CHEBI:29108"/>
        <label>5</label>
    </ligand>
</feature>
<dbReference type="SUPFAM" id="SSF50923">
    <property type="entry name" value="Hemopexin-like domain"/>
    <property type="match status" value="1"/>
</dbReference>
<feature type="binding site" evidence="17">
    <location>
        <position position="143"/>
    </location>
    <ligand>
        <name>Ca(2+)</name>
        <dbReference type="ChEBI" id="CHEBI:29108"/>
        <label>3</label>
    </ligand>
</feature>
<evidence type="ECO:0000256" key="3">
    <source>
        <dbReference type="ARBA" id="ARBA00022525"/>
    </source>
</evidence>
<dbReference type="FunFam" id="3.40.390.10:FF:000007">
    <property type="entry name" value="Collagenase 3"/>
    <property type="match status" value="1"/>
</dbReference>
<evidence type="ECO:0000256" key="5">
    <source>
        <dbReference type="ARBA" id="ARBA00022670"/>
    </source>
</evidence>
<feature type="repeat" description="Hemopexin" evidence="19">
    <location>
        <begin position="283"/>
        <end position="329"/>
    </location>
</feature>
<dbReference type="Proteomes" id="UP000694523">
    <property type="component" value="Unplaced"/>
</dbReference>
<dbReference type="AlphaFoldDB" id="A0A8C6T3L9"/>
<dbReference type="Pfam" id="PF01471">
    <property type="entry name" value="PG_binding_1"/>
    <property type="match status" value="1"/>
</dbReference>
<dbReference type="CDD" id="cd04278">
    <property type="entry name" value="ZnMc_MMP"/>
    <property type="match status" value="1"/>
</dbReference>
<keyword evidence="13" id="KW-0865">Zymogen</keyword>
<keyword evidence="10 16" id="KW-0862">Zinc</keyword>
<evidence type="ECO:0000256" key="19">
    <source>
        <dbReference type="PROSITE-ProRule" id="PRU01011"/>
    </source>
</evidence>
<feature type="binding site" evidence="17">
    <location>
        <position position="336"/>
    </location>
    <ligand>
        <name>Ca(2+)</name>
        <dbReference type="ChEBI" id="CHEBI:29108"/>
        <label>5</label>
    </ligand>
</feature>
<feature type="binding site" evidence="17">
    <location>
        <position position="160"/>
    </location>
    <ligand>
        <name>Ca(2+)</name>
        <dbReference type="ChEBI" id="CHEBI:29108"/>
        <label>2</label>
    </ligand>
</feature>
<dbReference type="Ensembl" id="ENSNMLT00000016722.1">
    <property type="protein sequence ID" value="ENSNMLP00000014881.1"/>
    <property type="gene ID" value="ENSNMLG00000009796.1"/>
</dbReference>
<dbReference type="InterPro" id="IPR001818">
    <property type="entry name" value="Pept_M10_metallopeptidase"/>
</dbReference>
<evidence type="ECO:0000313" key="22">
    <source>
        <dbReference type="Proteomes" id="UP000694523"/>
    </source>
</evidence>
<dbReference type="InterPro" id="IPR021158">
    <property type="entry name" value="Pept_M10A_Zn_BS"/>
</dbReference>